<organism evidence="2 3">
    <name type="scientific">Odobenus rosmarus divergens</name>
    <name type="common">Pacific walrus</name>
    <dbReference type="NCBI Taxonomy" id="9708"/>
    <lineage>
        <taxon>Eukaryota</taxon>
        <taxon>Metazoa</taxon>
        <taxon>Chordata</taxon>
        <taxon>Craniata</taxon>
        <taxon>Vertebrata</taxon>
        <taxon>Euteleostomi</taxon>
        <taxon>Mammalia</taxon>
        <taxon>Eutheria</taxon>
        <taxon>Laurasiatheria</taxon>
        <taxon>Carnivora</taxon>
        <taxon>Caniformia</taxon>
        <taxon>Pinnipedia</taxon>
        <taxon>Odobenidae</taxon>
        <taxon>Odobenus</taxon>
    </lineage>
</organism>
<proteinExistence type="predicted"/>
<dbReference type="Proteomes" id="UP000245340">
    <property type="component" value="Unplaced"/>
</dbReference>
<keyword evidence="2" id="KW-1185">Reference proteome</keyword>
<accession>A0A9B0GZ34</accession>
<feature type="region of interest" description="Disordered" evidence="1">
    <location>
        <begin position="71"/>
        <end position="165"/>
    </location>
</feature>
<evidence type="ECO:0000256" key="1">
    <source>
        <dbReference type="SAM" id="MobiDB-lite"/>
    </source>
</evidence>
<reference evidence="3" key="1">
    <citation type="submission" date="2025-08" db="UniProtKB">
        <authorList>
            <consortium name="RefSeq"/>
        </authorList>
    </citation>
    <scope>IDENTIFICATION</scope>
</reference>
<dbReference type="RefSeq" id="XP_004408109.1">
    <property type="nucleotide sequence ID" value="XM_004408052.1"/>
</dbReference>
<name>A0A9B0GZ34_ODORO</name>
<gene>
    <name evidence="3" type="primary">LOC101367480</name>
</gene>
<dbReference type="AlphaFoldDB" id="A0A9B0GZ34"/>
<feature type="compositionally biased region" description="Pro residues" evidence="1">
    <location>
        <begin position="39"/>
        <end position="49"/>
    </location>
</feature>
<feature type="compositionally biased region" description="Basic and acidic residues" evidence="1">
    <location>
        <begin position="104"/>
        <end position="115"/>
    </location>
</feature>
<evidence type="ECO:0000313" key="3">
    <source>
        <dbReference type="RefSeq" id="XP_004408109.1"/>
    </source>
</evidence>
<evidence type="ECO:0000313" key="2">
    <source>
        <dbReference type="Proteomes" id="UP000245340"/>
    </source>
</evidence>
<sequence>MGEAFIVGARFPRGPPCGAPQRICSSGSSRGGGGGSLRPPLPSGTPPVTPFFLSVSLQAALRVPARINDLTRRRSRADSRVAWVGGEPGARGPAGGPEGLGLLRRSEEKAEEREPRRRSRGACGGKGSSGPGRASAGRRLSRRRRRAPAAAAPGGFKLCGPVMPE</sequence>
<feature type="compositionally biased region" description="Gly residues" evidence="1">
    <location>
        <begin position="86"/>
        <end position="99"/>
    </location>
</feature>
<protein>
    <submittedName>
        <fullName evidence="3">Uncharacterized protein LOC101367480</fullName>
    </submittedName>
</protein>
<feature type="region of interest" description="Disordered" evidence="1">
    <location>
        <begin position="1"/>
        <end position="49"/>
    </location>
</feature>